<keyword evidence="1" id="KW-0540">Nuclease</keyword>
<dbReference type="EMBL" id="CP104558">
    <property type="protein sequence ID" value="UXH46436.1"/>
    <property type="molecule type" value="Genomic_DNA"/>
</dbReference>
<gene>
    <name evidence="1" type="ORF">N5C46_10455</name>
</gene>
<reference evidence="1" key="1">
    <citation type="submission" date="2022-09" db="EMBL/GenBank/DDBJ databases">
        <title>Complete genome sequence of Rossellomorea vietnamensis strain RL-WG62, a newly isolated PGPR with the potential for plant salinity stress alleviation.</title>
        <authorList>
            <person name="Ren L."/>
            <person name="Wang G."/>
            <person name="Hu H."/>
        </authorList>
    </citation>
    <scope>NUCLEOTIDE SEQUENCE</scope>
    <source>
        <strain evidence="1">RL-WG62</strain>
    </source>
</reference>
<sequence length="99" mass="11593">MINPITINVNVYERNPHGRKKCMEYYGVECQICELNLEDMYGEVGRDFIHVHHIVPLHEIQKDYKVDPIKDLIPVCPNCHAMLDRKENGLYFDSTTYPA</sequence>
<evidence type="ECO:0000313" key="1">
    <source>
        <dbReference type="EMBL" id="UXH46436.1"/>
    </source>
</evidence>
<keyword evidence="1" id="KW-0378">Hydrolase</keyword>
<protein>
    <submittedName>
        <fullName evidence="1">HNH endonuclease</fullName>
    </submittedName>
</protein>
<proteinExistence type="predicted"/>
<accession>A0ACD4CDS6</accession>
<evidence type="ECO:0000313" key="2">
    <source>
        <dbReference type="Proteomes" id="UP001064027"/>
    </source>
</evidence>
<name>A0ACD4CDS6_9BACI</name>
<organism evidence="1 2">
    <name type="scientific">Rossellomorea vietnamensis</name>
    <dbReference type="NCBI Taxonomy" id="218284"/>
    <lineage>
        <taxon>Bacteria</taxon>
        <taxon>Bacillati</taxon>
        <taxon>Bacillota</taxon>
        <taxon>Bacilli</taxon>
        <taxon>Bacillales</taxon>
        <taxon>Bacillaceae</taxon>
        <taxon>Rossellomorea</taxon>
    </lineage>
</organism>
<dbReference type="Proteomes" id="UP001064027">
    <property type="component" value="Chromosome"/>
</dbReference>
<keyword evidence="2" id="KW-1185">Reference proteome</keyword>
<keyword evidence="1" id="KW-0255">Endonuclease</keyword>